<dbReference type="PROSITE" id="PS50943">
    <property type="entry name" value="HTH_CROC1"/>
    <property type="match status" value="1"/>
</dbReference>
<evidence type="ECO:0000313" key="2">
    <source>
        <dbReference type="EMBL" id="MBC8363248.1"/>
    </source>
</evidence>
<reference evidence="2 3" key="1">
    <citation type="submission" date="2020-08" db="EMBL/GenBank/DDBJ databases">
        <title>Bridging the membrane lipid divide: bacteria of the FCB group superphylum have the potential to synthesize archaeal ether lipids.</title>
        <authorList>
            <person name="Villanueva L."/>
            <person name="Von Meijenfeldt F.A.B."/>
            <person name="Westbye A.B."/>
            <person name="Yadav S."/>
            <person name="Hopmans E.C."/>
            <person name="Dutilh B.E."/>
            <person name="Sinninghe Damste J.S."/>
        </authorList>
    </citation>
    <scope>NUCLEOTIDE SEQUENCE [LARGE SCALE GENOMIC DNA]</scope>
    <source>
        <strain evidence="2">NIOZ-UU30</strain>
    </source>
</reference>
<comment type="caution">
    <text evidence="2">The sequence shown here is derived from an EMBL/GenBank/DDBJ whole genome shotgun (WGS) entry which is preliminary data.</text>
</comment>
<name>A0A8J6TP53_9BACT</name>
<dbReference type="GO" id="GO:0003677">
    <property type="term" value="F:DNA binding"/>
    <property type="evidence" value="ECO:0007669"/>
    <property type="project" value="InterPro"/>
</dbReference>
<dbReference type="SUPFAM" id="SSF47413">
    <property type="entry name" value="lambda repressor-like DNA-binding domains"/>
    <property type="match status" value="1"/>
</dbReference>
<evidence type="ECO:0000313" key="3">
    <source>
        <dbReference type="Proteomes" id="UP000603434"/>
    </source>
</evidence>
<protein>
    <submittedName>
        <fullName evidence="2">Helix-turn-helix transcriptional regulator</fullName>
    </submittedName>
</protein>
<dbReference type="InterPro" id="IPR010982">
    <property type="entry name" value="Lambda_DNA-bd_dom_sf"/>
</dbReference>
<gene>
    <name evidence="2" type="ORF">H8E23_17840</name>
</gene>
<dbReference type="AlphaFoldDB" id="A0A8J6TP53"/>
<sequence length="31" mass="3603">MKTDLGFIGKNIRNLRRQRNWTMAELAAKIG</sequence>
<dbReference type="CDD" id="cd00093">
    <property type="entry name" value="HTH_XRE"/>
    <property type="match status" value="1"/>
</dbReference>
<proteinExistence type="predicted"/>
<evidence type="ECO:0000259" key="1">
    <source>
        <dbReference type="PROSITE" id="PS50943"/>
    </source>
</evidence>
<feature type="non-terminal residue" evidence="2">
    <location>
        <position position="31"/>
    </location>
</feature>
<dbReference type="EMBL" id="JACNJH010000278">
    <property type="protein sequence ID" value="MBC8363248.1"/>
    <property type="molecule type" value="Genomic_DNA"/>
</dbReference>
<dbReference type="Gene3D" id="1.10.260.40">
    <property type="entry name" value="lambda repressor-like DNA-binding domains"/>
    <property type="match status" value="1"/>
</dbReference>
<organism evidence="2 3">
    <name type="scientific">Candidatus Desulfatibia profunda</name>
    <dbReference type="NCBI Taxonomy" id="2841695"/>
    <lineage>
        <taxon>Bacteria</taxon>
        <taxon>Pseudomonadati</taxon>
        <taxon>Thermodesulfobacteriota</taxon>
        <taxon>Desulfobacteria</taxon>
        <taxon>Desulfobacterales</taxon>
        <taxon>Desulfobacterales incertae sedis</taxon>
        <taxon>Candidatus Desulfatibia</taxon>
    </lineage>
</organism>
<dbReference type="Proteomes" id="UP000603434">
    <property type="component" value="Unassembled WGS sequence"/>
</dbReference>
<dbReference type="InterPro" id="IPR001387">
    <property type="entry name" value="Cro/C1-type_HTH"/>
</dbReference>
<accession>A0A8J6TP53</accession>
<feature type="domain" description="HTH cro/C1-type" evidence="1">
    <location>
        <begin position="12"/>
        <end position="31"/>
    </location>
</feature>